<dbReference type="EMBL" id="JACJKU010000049">
    <property type="protein sequence ID" value="MBM6940947.1"/>
    <property type="molecule type" value="Genomic_DNA"/>
</dbReference>
<reference evidence="1 2" key="1">
    <citation type="journal article" date="2021" name="Sci. Rep.">
        <title>The distribution of antibiotic resistance genes in chicken gut microbiota commensals.</title>
        <authorList>
            <person name="Juricova H."/>
            <person name="Matiasovicova J."/>
            <person name="Kubasova T."/>
            <person name="Cejkova D."/>
            <person name="Rychlik I."/>
        </authorList>
    </citation>
    <scope>NUCLEOTIDE SEQUENCE [LARGE SCALE GENOMIC DNA]</scope>
    <source>
        <strain evidence="1 2">An574</strain>
    </source>
</reference>
<gene>
    <name evidence="1" type="ORF">H5975_05590</name>
</gene>
<dbReference type="Proteomes" id="UP000785625">
    <property type="component" value="Unassembled WGS sequence"/>
</dbReference>
<protein>
    <submittedName>
        <fullName evidence="1">Uncharacterized protein</fullName>
    </submittedName>
</protein>
<sequence>MDKVWSKKVGQEIVSRLDKLFKNNIIRVRYWIIVNYYAPNHGYNLFFNIYRPYHFTRSISIGQLSNCSFEELIIFLNEIRTKYHFTLQYHHFSKDELRRLAREVNQ</sequence>
<dbReference type="RefSeq" id="WP_204785229.1">
    <property type="nucleotide sequence ID" value="NZ_JACJKU010000049.1"/>
</dbReference>
<proteinExistence type="predicted"/>
<keyword evidence="2" id="KW-1185">Reference proteome</keyword>
<name>A0ABS2GXD2_9LACO</name>
<evidence type="ECO:0000313" key="1">
    <source>
        <dbReference type="EMBL" id="MBM6940947.1"/>
    </source>
</evidence>
<accession>A0ABS2GXD2</accession>
<comment type="caution">
    <text evidence="1">The sequence shown here is derived from an EMBL/GenBank/DDBJ whole genome shotgun (WGS) entry which is preliminary data.</text>
</comment>
<evidence type="ECO:0000313" key="2">
    <source>
        <dbReference type="Proteomes" id="UP000785625"/>
    </source>
</evidence>
<organism evidence="1 2">
    <name type="scientific">Limosilactobacillus coleohominis</name>
    <dbReference type="NCBI Taxonomy" id="181675"/>
    <lineage>
        <taxon>Bacteria</taxon>
        <taxon>Bacillati</taxon>
        <taxon>Bacillota</taxon>
        <taxon>Bacilli</taxon>
        <taxon>Lactobacillales</taxon>
        <taxon>Lactobacillaceae</taxon>
        <taxon>Limosilactobacillus</taxon>
    </lineage>
</organism>